<dbReference type="CTD" id="36373750"/>
<dbReference type="EMBL" id="LN609407">
    <property type="protein sequence ID" value="CEF61382.1"/>
    <property type="molecule type" value="Genomic_DNA"/>
</dbReference>
<feature type="transmembrane region" description="Helical" evidence="1">
    <location>
        <begin position="6"/>
        <end position="26"/>
    </location>
</feature>
<reference evidence="4" key="3">
    <citation type="submission" date="2020-12" db="UniProtKB">
        <authorList>
            <consortium name="WormBaseParasite"/>
        </authorList>
    </citation>
    <scope>IDENTIFICATION</scope>
</reference>
<evidence type="ECO:0000256" key="1">
    <source>
        <dbReference type="SAM" id="Phobius"/>
    </source>
</evidence>
<evidence type="ECO:0000313" key="3">
    <source>
        <dbReference type="Proteomes" id="UP000035682"/>
    </source>
</evidence>
<reference evidence="2" key="2">
    <citation type="submission" date="2014-09" db="EMBL/GenBank/DDBJ databases">
        <authorList>
            <person name="Aslett A.Martin."/>
        </authorList>
    </citation>
    <scope>NUCLEOTIDE SEQUENCE</scope>
    <source>
        <strain evidence="2">ED321 Heterogonic</strain>
    </source>
</reference>
<dbReference type="RefSeq" id="XP_024500591.1">
    <property type="nucleotide sequence ID" value="XM_024646406.1"/>
</dbReference>
<sequence>MNFYNNFIIIFSVFFIISTSYVSSWFSNSDTQKIVKTIERITSEEIASINNKISSLSDTFFLTISGMKETVEKKSKTIDESHNLMVWIIISFTFISCTYFLKNIFSCFSKCCLETKNLPYSPNHPSSEHVYGRRRLSMDRRNTYYDV</sequence>
<keyword evidence="1" id="KW-1133">Transmembrane helix</keyword>
<dbReference type="WBParaSite" id="SRAE_0000050750.1">
    <property type="protein sequence ID" value="SRAE_0000050750.1"/>
    <property type="gene ID" value="WBGene00256252"/>
</dbReference>
<accession>A0A090KZT0</accession>
<keyword evidence="3" id="KW-1185">Reference proteome</keyword>
<dbReference type="WormBase" id="SRAE_0000050750">
    <property type="protein sequence ID" value="SRP08774"/>
    <property type="gene ID" value="WBGene00256252"/>
</dbReference>
<reference evidence="3" key="1">
    <citation type="submission" date="2014-09" db="EMBL/GenBank/DDBJ databases">
        <authorList>
            <person name="Martin A.A."/>
        </authorList>
    </citation>
    <scope>NUCLEOTIDE SEQUENCE</scope>
    <source>
        <strain evidence="3">ED321</strain>
    </source>
</reference>
<proteinExistence type="predicted"/>
<keyword evidence="1" id="KW-0472">Membrane</keyword>
<name>A0A090KZT0_STRRB</name>
<evidence type="ECO:0000313" key="4">
    <source>
        <dbReference type="WBParaSite" id="SRAE_0000050750.1"/>
    </source>
</evidence>
<organism evidence="2">
    <name type="scientific">Strongyloides ratti</name>
    <name type="common">Parasitic roundworm</name>
    <dbReference type="NCBI Taxonomy" id="34506"/>
    <lineage>
        <taxon>Eukaryota</taxon>
        <taxon>Metazoa</taxon>
        <taxon>Ecdysozoa</taxon>
        <taxon>Nematoda</taxon>
        <taxon>Chromadorea</taxon>
        <taxon>Rhabditida</taxon>
        <taxon>Tylenchina</taxon>
        <taxon>Panagrolaimomorpha</taxon>
        <taxon>Strongyloidoidea</taxon>
        <taxon>Strongyloididae</taxon>
        <taxon>Strongyloides</taxon>
    </lineage>
</organism>
<gene>
    <name evidence="2 4 5" type="ORF">SRAE_0000050750</name>
</gene>
<keyword evidence="1" id="KW-0812">Transmembrane</keyword>
<dbReference type="GeneID" id="36373750"/>
<evidence type="ECO:0000313" key="2">
    <source>
        <dbReference type="EMBL" id="CEF61382.1"/>
    </source>
</evidence>
<feature type="transmembrane region" description="Helical" evidence="1">
    <location>
        <begin position="84"/>
        <end position="101"/>
    </location>
</feature>
<dbReference type="Proteomes" id="UP000035682">
    <property type="component" value="Unplaced"/>
</dbReference>
<dbReference type="AlphaFoldDB" id="A0A090KZT0"/>
<protein>
    <submittedName>
        <fullName evidence="2 4">Uncharacterized protein</fullName>
    </submittedName>
</protein>
<evidence type="ECO:0000313" key="5">
    <source>
        <dbReference type="WormBase" id="SRAE_0000050750"/>
    </source>
</evidence>